<dbReference type="OrthoDB" id="9805017at2"/>
<gene>
    <name evidence="3" type="ORF">MYP_2394</name>
</gene>
<dbReference type="SUPFAM" id="SSF101898">
    <property type="entry name" value="NHL repeat"/>
    <property type="match status" value="1"/>
</dbReference>
<dbReference type="AlphaFoldDB" id="A0A098LDY4"/>
<dbReference type="InterPro" id="IPR026341">
    <property type="entry name" value="T9SS_type_B"/>
</dbReference>
<evidence type="ECO:0000313" key="3">
    <source>
        <dbReference type="EMBL" id="GAL85165.1"/>
    </source>
</evidence>
<dbReference type="NCBIfam" id="TIGR04131">
    <property type="entry name" value="Bac_Flav_CTERM"/>
    <property type="match status" value="1"/>
</dbReference>
<reference evidence="3 4" key="1">
    <citation type="submission" date="2014-09" db="EMBL/GenBank/DDBJ databases">
        <title>Sporocytophaga myxococcoides PG-01 genome sequencing.</title>
        <authorList>
            <person name="Liu L."/>
            <person name="Gao P.J."/>
            <person name="Chen G.J."/>
            <person name="Wang L.S."/>
        </authorList>
    </citation>
    <scope>NUCLEOTIDE SEQUENCE [LARGE SCALE GENOMIC DNA]</scope>
    <source>
        <strain evidence="3 4">PG-01</strain>
    </source>
</reference>
<accession>A0A098LDY4</accession>
<comment type="caution">
    <text evidence="3">The sequence shown here is derived from an EMBL/GenBank/DDBJ whole genome shotgun (WGS) entry which is preliminary data.</text>
</comment>
<dbReference type="Pfam" id="PF17164">
    <property type="entry name" value="DUF5122"/>
    <property type="match status" value="3"/>
</dbReference>
<dbReference type="Gene3D" id="2.80.10.50">
    <property type="match status" value="2"/>
</dbReference>
<keyword evidence="1" id="KW-0732">Signal</keyword>
<protein>
    <recommendedName>
        <fullName evidence="2">GEVED domain-containing protein</fullName>
    </recommendedName>
</protein>
<proteinExistence type="predicted"/>
<dbReference type="eggNOG" id="COG5563">
    <property type="taxonomic scope" value="Bacteria"/>
</dbReference>
<dbReference type="InterPro" id="IPR045474">
    <property type="entry name" value="GEVED"/>
</dbReference>
<feature type="domain" description="GEVED" evidence="2">
    <location>
        <begin position="668"/>
        <end position="748"/>
    </location>
</feature>
<dbReference type="InterPro" id="IPR013431">
    <property type="entry name" value="Delta_60_rpt"/>
</dbReference>
<dbReference type="eggNOG" id="COG2931">
    <property type="taxonomic scope" value="Bacteria"/>
</dbReference>
<feature type="chain" id="PRO_5001937357" description="GEVED domain-containing protein" evidence="1">
    <location>
        <begin position="21"/>
        <end position="839"/>
    </location>
</feature>
<dbReference type="Pfam" id="PF13585">
    <property type="entry name" value="CHU_C"/>
    <property type="match status" value="1"/>
</dbReference>
<dbReference type="STRING" id="153721.MYP_2394"/>
<evidence type="ECO:0000259" key="2">
    <source>
        <dbReference type="Pfam" id="PF20009"/>
    </source>
</evidence>
<dbReference type="NCBIfam" id="TIGR02608">
    <property type="entry name" value="delta_60_rpt"/>
    <property type="match status" value="4"/>
</dbReference>
<feature type="signal peptide" evidence="1">
    <location>
        <begin position="1"/>
        <end position="20"/>
    </location>
</feature>
<dbReference type="Proteomes" id="UP000030185">
    <property type="component" value="Unassembled WGS sequence"/>
</dbReference>
<keyword evidence="4" id="KW-1185">Reference proteome</keyword>
<organism evidence="3 4">
    <name type="scientific">Sporocytophaga myxococcoides</name>
    <dbReference type="NCBI Taxonomy" id="153721"/>
    <lineage>
        <taxon>Bacteria</taxon>
        <taxon>Pseudomonadati</taxon>
        <taxon>Bacteroidota</taxon>
        <taxon>Cytophagia</taxon>
        <taxon>Cytophagales</taxon>
        <taxon>Cytophagaceae</taxon>
        <taxon>Sporocytophaga</taxon>
    </lineage>
</organism>
<dbReference type="Pfam" id="PF20009">
    <property type="entry name" value="GEVED"/>
    <property type="match status" value="1"/>
</dbReference>
<sequence length="839" mass="92447">MHKSSFLILFYFLIVFSSIAQPAAIDSSFNKAGVSPGIFETRFYGKEEEARRIAAQSDEKMVMVGTSLNGSDGHVFTCVRINPDGTLDESFASKGRGVYSISDSTDDYAETVAIDKAGRILIGGYYKAARTTLPVIIRLTRDGNIDKTFGKEGKFFPDLTTKKMTGIYSLKRQGDKILAVGSYIDSIDMFINGPTTVVFRLNDDGEVDRTFGSKGVTILEHVACYQIALNETSIALGGYYPMPVKTSSMTNPAIAMLKSDGIINTNFGAKGFYKREVVAEELIADLAFQKDGKLVTVGHVNNQSVIMRLTNSGKIDSLFATNGRLVNLFAYLELGRSIFILPNGNILAAIEATYLNGNFTSKRLRLVKLNEKGQFGSFGYEQISDFSTSFNNAVLTSDYNLVFARSTGYDFSAFKVKTRINTSIRFNELPKLNIASGSTPLIANASFNLPVLFKSDNPNVAEISDSTLIVTGAGITLITAYIEGSIDYEGSNAIQAILVSPAAEFLVGKNYTGAKKVQTYAVIPYRKEYYYEWSFSGENAYLLNTNQEGDSTNKVNIYFTETASDGLLTCRVYDQQGALRSLLRKEIQVVQDATDGNISENSCPKSFAPCFATHINSFRINTLKSDSSGCQGTGYTDFTESGRTTELFLGNVYTADLEIGSIGKSSKYIGIWIDYNNDGDFEDADEFVNASFGEDSLFSVKPIIIKSSKEYAGSRRLRVRCRTNGRFTSSDACILSGEAGETEDYMITLKAQDALEAPEIITPNDDGKNDYFVIRGVNDKSDNKLEVFDKWGDIKYSKDNYLNDWNGKTNNGDQITEGTYYYVFKNGANVLKGFVEVKY</sequence>
<evidence type="ECO:0000313" key="4">
    <source>
        <dbReference type="Proteomes" id="UP000030185"/>
    </source>
</evidence>
<evidence type="ECO:0000256" key="1">
    <source>
        <dbReference type="SAM" id="SignalP"/>
    </source>
</evidence>
<dbReference type="eggNOG" id="COG5492">
    <property type="taxonomic scope" value="Bacteria"/>
</dbReference>
<name>A0A098LDY4_9BACT</name>
<dbReference type="RefSeq" id="WP_045463298.1">
    <property type="nucleotide sequence ID" value="NZ_BBLT01000004.1"/>
</dbReference>
<dbReference type="EMBL" id="BBLT01000004">
    <property type="protein sequence ID" value="GAL85165.1"/>
    <property type="molecule type" value="Genomic_DNA"/>
</dbReference>